<dbReference type="EC" id="2.7.8.5" evidence="4 15"/>
<dbReference type="PROSITE" id="PS00379">
    <property type="entry name" value="CDP_ALCOHOL_P_TRANSF"/>
    <property type="match status" value="1"/>
</dbReference>
<evidence type="ECO:0000256" key="17">
    <source>
        <dbReference type="SAM" id="Phobius"/>
    </source>
</evidence>
<dbReference type="GO" id="GO:0046474">
    <property type="term" value="P:glycerophospholipid biosynthetic process"/>
    <property type="evidence" value="ECO:0007669"/>
    <property type="project" value="TreeGrafter"/>
</dbReference>
<feature type="transmembrane region" description="Helical" evidence="17">
    <location>
        <begin position="60"/>
        <end position="81"/>
    </location>
</feature>
<dbReference type="InterPro" id="IPR048254">
    <property type="entry name" value="CDP_ALCOHOL_P_TRANSF_CS"/>
</dbReference>
<keyword evidence="13" id="KW-1208">Phospholipid metabolism</keyword>
<dbReference type="Proteomes" id="UP000617628">
    <property type="component" value="Unassembled WGS sequence"/>
</dbReference>
<dbReference type="GO" id="GO:0016020">
    <property type="term" value="C:membrane"/>
    <property type="evidence" value="ECO:0007669"/>
    <property type="project" value="UniProtKB-SubCell"/>
</dbReference>
<feature type="transmembrane region" description="Helical" evidence="17">
    <location>
        <begin position="12"/>
        <end position="39"/>
    </location>
</feature>
<comment type="caution">
    <text evidence="18">The sequence shown here is derived from an EMBL/GenBank/DDBJ whole genome shotgun (WGS) entry which is preliminary data.</text>
</comment>
<dbReference type="RefSeq" id="WP_200358063.1">
    <property type="nucleotide sequence ID" value="NZ_JAENIL010000059.1"/>
</dbReference>
<feature type="transmembrane region" description="Helical" evidence="17">
    <location>
        <begin position="160"/>
        <end position="181"/>
    </location>
</feature>
<feature type="transmembrane region" description="Helical" evidence="17">
    <location>
        <begin position="93"/>
        <end position="112"/>
    </location>
</feature>
<evidence type="ECO:0000256" key="5">
    <source>
        <dbReference type="ARBA" id="ARBA00014944"/>
    </source>
</evidence>
<reference evidence="18" key="1">
    <citation type="submission" date="2021-01" db="EMBL/GenBank/DDBJ databases">
        <title>Modified the classification status of verrucomicrobia.</title>
        <authorList>
            <person name="Feng X."/>
        </authorList>
    </citation>
    <scope>NUCLEOTIDE SEQUENCE</scope>
    <source>
        <strain evidence="18">KCTC 13126</strain>
    </source>
</reference>
<keyword evidence="7 16" id="KW-0808">Transferase</keyword>
<evidence type="ECO:0000256" key="6">
    <source>
        <dbReference type="ARBA" id="ARBA00022516"/>
    </source>
</evidence>
<keyword evidence="8 17" id="KW-0812">Transmembrane</keyword>
<dbReference type="AlphaFoldDB" id="A0A934RY12"/>
<evidence type="ECO:0000256" key="10">
    <source>
        <dbReference type="ARBA" id="ARBA00023098"/>
    </source>
</evidence>
<evidence type="ECO:0000256" key="16">
    <source>
        <dbReference type="RuleBase" id="RU003750"/>
    </source>
</evidence>
<evidence type="ECO:0000256" key="4">
    <source>
        <dbReference type="ARBA" id="ARBA00013170"/>
    </source>
</evidence>
<evidence type="ECO:0000256" key="13">
    <source>
        <dbReference type="ARBA" id="ARBA00023264"/>
    </source>
</evidence>
<dbReference type="Gene3D" id="1.20.120.1760">
    <property type="match status" value="1"/>
</dbReference>
<evidence type="ECO:0000256" key="2">
    <source>
        <dbReference type="ARBA" id="ARBA00005042"/>
    </source>
</evidence>
<accession>A0A934RY12</accession>
<comment type="similarity">
    <text evidence="3 16">Belongs to the CDP-alcohol phosphatidyltransferase class-I family.</text>
</comment>
<evidence type="ECO:0000256" key="11">
    <source>
        <dbReference type="ARBA" id="ARBA00023136"/>
    </source>
</evidence>
<evidence type="ECO:0000313" key="19">
    <source>
        <dbReference type="Proteomes" id="UP000617628"/>
    </source>
</evidence>
<keyword evidence="11 17" id="KW-0472">Membrane</keyword>
<keyword evidence="6" id="KW-0444">Lipid biosynthesis</keyword>
<comment type="subcellular location">
    <subcellularLocation>
        <location evidence="1">Membrane</location>
        <topology evidence="1">Multi-pass membrane protein</topology>
    </subcellularLocation>
</comment>
<evidence type="ECO:0000256" key="12">
    <source>
        <dbReference type="ARBA" id="ARBA00023209"/>
    </source>
</evidence>
<evidence type="ECO:0000256" key="15">
    <source>
        <dbReference type="NCBIfam" id="TIGR00560"/>
    </source>
</evidence>
<protein>
    <recommendedName>
        <fullName evidence="5 15">CDP-diacylglycerol--glycerol-3-phosphate 3-phosphatidyltransferase</fullName>
        <ecNumber evidence="4 15">2.7.8.5</ecNumber>
    </recommendedName>
</protein>
<sequence length="197" mass="21811">MNLPNILTLSRIPMMFVIVWLMRESFTGAATAAFVLFVLAGITDWADGYAARKLNQVSNFGILMDALTDKILVLGLMVALVDKGPEDGGIRMFLFLLILCREFMITGLRLVAATKGVVMAAESAGKQKTVTQIIALGGFLLAVVFSVDCARWGVGYAEEIAFYVEWIGRAFFWICTIMTLYSGAKYFKKYGDLVFRD</sequence>
<comment type="pathway">
    <text evidence="2">Phospholipid metabolism; phosphatidylglycerol biosynthesis; phosphatidylglycerol from CDP-diacylglycerol: step 1/2.</text>
</comment>
<evidence type="ECO:0000256" key="14">
    <source>
        <dbReference type="ARBA" id="ARBA00048586"/>
    </source>
</evidence>
<dbReference type="InterPro" id="IPR043130">
    <property type="entry name" value="CDP-OH_PTrfase_TM_dom"/>
</dbReference>
<keyword evidence="19" id="KW-1185">Reference proteome</keyword>
<dbReference type="InterPro" id="IPR000462">
    <property type="entry name" value="CDP-OH_P_trans"/>
</dbReference>
<dbReference type="InterPro" id="IPR004570">
    <property type="entry name" value="Phosphatidylglycerol_P_synth"/>
</dbReference>
<keyword evidence="12" id="KW-0594">Phospholipid biosynthesis</keyword>
<keyword evidence="10" id="KW-0443">Lipid metabolism</keyword>
<evidence type="ECO:0000256" key="7">
    <source>
        <dbReference type="ARBA" id="ARBA00022679"/>
    </source>
</evidence>
<evidence type="ECO:0000256" key="8">
    <source>
        <dbReference type="ARBA" id="ARBA00022692"/>
    </source>
</evidence>
<dbReference type="GO" id="GO:0008444">
    <property type="term" value="F:CDP-diacylglycerol-glycerol-3-phosphate 3-phosphatidyltransferase activity"/>
    <property type="evidence" value="ECO:0007669"/>
    <property type="project" value="UniProtKB-UniRule"/>
</dbReference>
<name>A0A934RY12_9BACT</name>
<feature type="transmembrane region" description="Helical" evidence="17">
    <location>
        <begin position="133"/>
        <end position="154"/>
    </location>
</feature>
<evidence type="ECO:0000313" key="18">
    <source>
        <dbReference type="EMBL" id="MBK1879820.1"/>
    </source>
</evidence>
<dbReference type="InterPro" id="IPR050324">
    <property type="entry name" value="CDP-alcohol_PTase-I"/>
</dbReference>
<dbReference type="Pfam" id="PF01066">
    <property type="entry name" value="CDP-OH_P_transf"/>
    <property type="match status" value="1"/>
</dbReference>
<dbReference type="PANTHER" id="PTHR14269:SF11">
    <property type="entry name" value="CDP-DIACYLGLYCEROL--GLYCEROL-3-PHOSPHATE 3-PHOSPHATIDYLTRANSFERASE"/>
    <property type="match status" value="1"/>
</dbReference>
<dbReference type="PANTHER" id="PTHR14269">
    <property type="entry name" value="CDP-DIACYLGLYCEROL--GLYCEROL-3-PHOSPHATE 3-PHOSPHATIDYLTRANSFERASE-RELATED"/>
    <property type="match status" value="1"/>
</dbReference>
<proteinExistence type="inferred from homology"/>
<dbReference type="PIRSF" id="PIRSF000847">
    <property type="entry name" value="Phos_ph_gly_syn"/>
    <property type="match status" value="1"/>
</dbReference>
<dbReference type="EMBL" id="JAENIL010000059">
    <property type="protein sequence ID" value="MBK1879820.1"/>
    <property type="molecule type" value="Genomic_DNA"/>
</dbReference>
<gene>
    <name evidence="18" type="primary">pgsA</name>
    <name evidence="18" type="ORF">JIN87_23250</name>
</gene>
<evidence type="ECO:0000256" key="3">
    <source>
        <dbReference type="ARBA" id="ARBA00010441"/>
    </source>
</evidence>
<dbReference type="NCBIfam" id="TIGR00560">
    <property type="entry name" value="pgsA"/>
    <property type="match status" value="1"/>
</dbReference>
<comment type="catalytic activity">
    <reaction evidence="14">
        <text>a CDP-1,2-diacyl-sn-glycerol + sn-glycerol 3-phosphate = a 1,2-diacyl-sn-glycero-3-phospho-(1'-sn-glycero-3'-phosphate) + CMP + H(+)</text>
        <dbReference type="Rhea" id="RHEA:12593"/>
        <dbReference type="ChEBI" id="CHEBI:15378"/>
        <dbReference type="ChEBI" id="CHEBI:57597"/>
        <dbReference type="ChEBI" id="CHEBI:58332"/>
        <dbReference type="ChEBI" id="CHEBI:60110"/>
        <dbReference type="ChEBI" id="CHEBI:60377"/>
        <dbReference type="EC" id="2.7.8.5"/>
    </reaction>
</comment>
<evidence type="ECO:0000256" key="1">
    <source>
        <dbReference type="ARBA" id="ARBA00004141"/>
    </source>
</evidence>
<organism evidence="18 19">
    <name type="scientific">Pelagicoccus mobilis</name>
    <dbReference type="NCBI Taxonomy" id="415221"/>
    <lineage>
        <taxon>Bacteria</taxon>
        <taxon>Pseudomonadati</taxon>
        <taxon>Verrucomicrobiota</taxon>
        <taxon>Opitutia</taxon>
        <taxon>Puniceicoccales</taxon>
        <taxon>Pelagicoccaceae</taxon>
        <taxon>Pelagicoccus</taxon>
    </lineage>
</organism>
<keyword evidence="9 17" id="KW-1133">Transmembrane helix</keyword>
<evidence type="ECO:0000256" key="9">
    <source>
        <dbReference type="ARBA" id="ARBA00022989"/>
    </source>
</evidence>